<dbReference type="Ensembl" id="ENSMLET00000028637.1">
    <property type="protein sequence ID" value="ENSMLEP00000006185.1"/>
    <property type="gene ID" value="ENSMLEG00000026125.1"/>
</dbReference>
<dbReference type="OMA" id="EQEMGEH"/>
<evidence type="ECO:0000313" key="2">
    <source>
        <dbReference type="Proteomes" id="UP000233140"/>
    </source>
</evidence>
<protein>
    <submittedName>
        <fullName evidence="1">Uncharacterized protein</fullName>
    </submittedName>
</protein>
<reference evidence="1" key="1">
    <citation type="submission" date="2025-08" db="UniProtKB">
        <authorList>
            <consortium name="Ensembl"/>
        </authorList>
    </citation>
    <scope>IDENTIFICATION</scope>
</reference>
<dbReference type="AlphaFoldDB" id="A0A2K5XSE7"/>
<organism evidence="1 2">
    <name type="scientific">Mandrillus leucophaeus</name>
    <name type="common">Drill</name>
    <name type="synonym">Papio leucophaeus</name>
    <dbReference type="NCBI Taxonomy" id="9568"/>
    <lineage>
        <taxon>Eukaryota</taxon>
        <taxon>Metazoa</taxon>
        <taxon>Chordata</taxon>
        <taxon>Craniata</taxon>
        <taxon>Vertebrata</taxon>
        <taxon>Euteleostomi</taxon>
        <taxon>Mammalia</taxon>
        <taxon>Eutheria</taxon>
        <taxon>Euarchontoglires</taxon>
        <taxon>Primates</taxon>
        <taxon>Haplorrhini</taxon>
        <taxon>Catarrhini</taxon>
        <taxon>Cercopithecidae</taxon>
        <taxon>Cercopithecinae</taxon>
        <taxon>Mandrillus</taxon>
    </lineage>
</organism>
<accession>A0A2K5XSE7</accession>
<proteinExistence type="predicted"/>
<reference evidence="1" key="2">
    <citation type="submission" date="2025-09" db="UniProtKB">
        <authorList>
            <consortium name="Ensembl"/>
        </authorList>
    </citation>
    <scope>IDENTIFICATION</scope>
</reference>
<dbReference type="Proteomes" id="UP000233140">
    <property type="component" value="Unassembled WGS sequence"/>
</dbReference>
<evidence type="ECO:0000313" key="1">
    <source>
        <dbReference type="Ensembl" id="ENSMLEP00000006185.1"/>
    </source>
</evidence>
<dbReference type="GeneTree" id="ENSGT00860000135724"/>
<name>A0A2K5XSE7_MANLE</name>
<keyword evidence="2" id="KW-1185">Reference proteome</keyword>
<sequence>MIGAFTRGSSAHHTRVPLRSCRHLQHTGGPCGEMPLRVAAILLRAVLAGRLQCPVGVNQEQEMGEHDAAPTWPSLLGLEFGTRQPCCEEAQAKWRGRCWIPTAQPLPGAGLCQGQPQPSDV</sequence>